<proteinExistence type="predicted"/>
<accession>A0A135YVR2</accession>
<organism evidence="1 2">
    <name type="scientific">Peptostreptococcus anaerobius</name>
    <dbReference type="NCBI Taxonomy" id="1261"/>
    <lineage>
        <taxon>Bacteria</taxon>
        <taxon>Bacillati</taxon>
        <taxon>Bacillota</taxon>
        <taxon>Clostridia</taxon>
        <taxon>Peptostreptococcales</taxon>
        <taxon>Peptostreptococcaceae</taxon>
        <taxon>Peptostreptococcus</taxon>
    </lineage>
</organism>
<dbReference type="Proteomes" id="UP000070326">
    <property type="component" value="Unassembled WGS sequence"/>
</dbReference>
<dbReference type="AlphaFoldDB" id="A0A135YVR2"/>
<evidence type="ECO:0000313" key="2">
    <source>
        <dbReference type="Proteomes" id="UP000070326"/>
    </source>
</evidence>
<name>A0A135YVR2_9FIRM</name>
<dbReference type="PATRIC" id="fig|1261.3.peg.1723"/>
<comment type="caution">
    <text evidence="1">The sequence shown here is derived from an EMBL/GenBank/DDBJ whole genome shotgun (WGS) entry which is preliminary data.</text>
</comment>
<protein>
    <submittedName>
        <fullName evidence="1">Uncharacterized protein</fullName>
    </submittedName>
</protein>
<dbReference type="EMBL" id="LSQZ01000022">
    <property type="protein sequence ID" value="KXI13470.1"/>
    <property type="molecule type" value="Genomic_DNA"/>
</dbReference>
<sequence>MDMKNDYFKYDTRKKDIKNEYLLIKIKKNMYLQLRFYGLCI</sequence>
<evidence type="ECO:0000313" key="1">
    <source>
        <dbReference type="EMBL" id="KXI13470.1"/>
    </source>
</evidence>
<reference evidence="1 2" key="1">
    <citation type="submission" date="2016-02" db="EMBL/GenBank/DDBJ databases">
        <authorList>
            <person name="Wen L."/>
            <person name="He K."/>
            <person name="Yang H."/>
        </authorList>
    </citation>
    <scope>NUCLEOTIDE SEQUENCE [LARGE SCALE GENOMIC DNA]</scope>
    <source>
        <strain evidence="1 2">MJR8628A</strain>
    </source>
</reference>
<gene>
    <name evidence="1" type="ORF">HMPREF3195_00713</name>
</gene>
<dbReference type="STRING" id="1261.HMPREF3195_00713"/>